<proteinExistence type="inferred from homology"/>
<evidence type="ECO:0000256" key="3">
    <source>
        <dbReference type="ARBA" id="ARBA00022525"/>
    </source>
</evidence>
<keyword evidence="4" id="KW-0052">Apoplast</keyword>
<feature type="chain" id="PRO_5039743932" description="Dirigent protein" evidence="4">
    <location>
        <begin position="26"/>
        <end position="180"/>
    </location>
</feature>
<reference evidence="5" key="2">
    <citation type="journal article" date="2022" name="Hortic Res">
        <title>The genome of Dioscorea zingiberensis sheds light on the biosynthesis, origin and evolution of the medicinally important diosgenin saponins.</title>
        <authorList>
            <person name="Li Y."/>
            <person name="Tan C."/>
            <person name="Li Z."/>
            <person name="Guo J."/>
            <person name="Li S."/>
            <person name="Chen X."/>
            <person name="Wang C."/>
            <person name="Dai X."/>
            <person name="Yang H."/>
            <person name="Song W."/>
            <person name="Hou L."/>
            <person name="Xu J."/>
            <person name="Tong Z."/>
            <person name="Xu A."/>
            <person name="Yuan X."/>
            <person name="Wang W."/>
            <person name="Yang Q."/>
            <person name="Chen L."/>
            <person name="Sun Z."/>
            <person name="Wang K."/>
            <person name="Pan B."/>
            <person name="Chen J."/>
            <person name="Bao Y."/>
            <person name="Liu F."/>
            <person name="Qi X."/>
            <person name="Gang D.R."/>
            <person name="Wen J."/>
            <person name="Li J."/>
        </authorList>
    </citation>
    <scope>NUCLEOTIDE SEQUENCE</scope>
    <source>
        <strain evidence="5">Dzin_1.0</strain>
    </source>
</reference>
<evidence type="ECO:0000256" key="2">
    <source>
        <dbReference type="ARBA" id="ARBA00011738"/>
    </source>
</evidence>
<accession>A0A9D5CAY8</accession>
<protein>
    <recommendedName>
        <fullName evidence="4">Dirigent protein</fullName>
    </recommendedName>
</protein>
<name>A0A9D5CAY8_9LILI</name>
<dbReference type="InterPro" id="IPR044859">
    <property type="entry name" value="Allene_oxi_cyc_Dirigent"/>
</dbReference>
<dbReference type="InterPro" id="IPR004265">
    <property type="entry name" value="Dirigent"/>
</dbReference>
<dbReference type="Proteomes" id="UP001085076">
    <property type="component" value="Miscellaneous, Linkage group lg06"/>
</dbReference>
<dbReference type="GO" id="GO:0009699">
    <property type="term" value="P:phenylpropanoid biosynthetic process"/>
    <property type="evidence" value="ECO:0007669"/>
    <property type="project" value="UniProtKB-ARBA"/>
</dbReference>
<comment type="caution">
    <text evidence="5">The sequence shown here is derived from an EMBL/GenBank/DDBJ whole genome shotgun (WGS) entry which is preliminary data.</text>
</comment>
<evidence type="ECO:0000313" key="6">
    <source>
        <dbReference type="Proteomes" id="UP001085076"/>
    </source>
</evidence>
<dbReference type="PANTHER" id="PTHR21495">
    <property type="entry name" value="NUCLEOPORIN-RELATED"/>
    <property type="match status" value="1"/>
</dbReference>
<gene>
    <name evidence="5" type="ORF">J5N97_022302</name>
</gene>
<evidence type="ECO:0000256" key="4">
    <source>
        <dbReference type="RuleBase" id="RU363099"/>
    </source>
</evidence>
<dbReference type="GO" id="GO:0048046">
    <property type="term" value="C:apoplast"/>
    <property type="evidence" value="ECO:0007669"/>
    <property type="project" value="UniProtKB-SubCell"/>
</dbReference>
<reference evidence="5" key="1">
    <citation type="submission" date="2021-03" db="EMBL/GenBank/DDBJ databases">
        <authorList>
            <person name="Li Z."/>
            <person name="Yang C."/>
        </authorList>
    </citation>
    <scope>NUCLEOTIDE SEQUENCE</scope>
    <source>
        <strain evidence="5">Dzin_1.0</strain>
        <tissue evidence="5">Leaf</tissue>
    </source>
</reference>
<comment type="subcellular location">
    <subcellularLocation>
        <location evidence="4">Secreted</location>
        <location evidence="4">Extracellular space</location>
        <location evidence="4">Apoplast</location>
    </subcellularLocation>
</comment>
<comment type="function">
    <text evidence="4">Dirigent proteins impart stereoselectivity on the phenoxy radical-coupling reaction, yielding optically active lignans from two molecules of coniferyl alcohol in the biosynthesis of lignans, flavonolignans, and alkaloids and thus plays a central role in plant secondary metabolism.</text>
</comment>
<organism evidence="5 6">
    <name type="scientific">Dioscorea zingiberensis</name>
    <dbReference type="NCBI Taxonomy" id="325984"/>
    <lineage>
        <taxon>Eukaryota</taxon>
        <taxon>Viridiplantae</taxon>
        <taxon>Streptophyta</taxon>
        <taxon>Embryophyta</taxon>
        <taxon>Tracheophyta</taxon>
        <taxon>Spermatophyta</taxon>
        <taxon>Magnoliopsida</taxon>
        <taxon>Liliopsida</taxon>
        <taxon>Dioscoreales</taxon>
        <taxon>Dioscoreaceae</taxon>
        <taxon>Dioscorea</taxon>
    </lineage>
</organism>
<comment type="similarity">
    <text evidence="1 4">Belongs to the plant dirigent protein family.</text>
</comment>
<evidence type="ECO:0000313" key="5">
    <source>
        <dbReference type="EMBL" id="KAJ0969425.1"/>
    </source>
</evidence>
<feature type="signal peptide" evidence="4">
    <location>
        <begin position="1"/>
        <end position="25"/>
    </location>
</feature>
<dbReference type="AlphaFoldDB" id="A0A9D5CAY8"/>
<evidence type="ECO:0000256" key="1">
    <source>
        <dbReference type="ARBA" id="ARBA00010746"/>
    </source>
</evidence>
<dbReference type="Gene3D" id="2.40.480.10">
    <property type="entry name" value="Allene oxide cyclase-like"/>
    <property type="match status" value="1"/>
</dbReference>
<keyword evidence="6" id="KW-1185">Reference proteome</keyword>
<keyword evidence="3 4" id="KW-0964">Secreted</keyword>
<sequence length="180" mass="19721">MATFPLSLSFISILLIITFSTNATASKLGKEETETHLHFYLHEIFNDTEPSAVLVAQGPNTSNHSTAFGAVLVIDDMLTKTPNRNSKLIGKAQGMYALSSQEDRSLLFVVNLVFLQGEFNGSSLAVLGMIPLSSPVREMPVIGGTGRFRFARGYVLTQAYEFDVATGDSIIEYDVHVLHY</sequence>
<dbReference type="Pfam" id="PF03018">
    <property type="entry name" value="Dirigent"/>
    <property type="match status" value="1"/>
</dbReference>
<dbReference type="OrthoDB" id="1864232at2759"/>
<keyword evidence="4" id="KW-0732">Signal</keyword>
<dbReference type="EMBL" id="JAGGNH010000006">
    <property type="protein sequence ID" value="KAJ0969425.1"/>
    <property type="molecule type" value="Genomic_DNA"/>
</dbReference>
<comment type="subunit">
    <text evidence="2 4">Homodimer.</text>
</comment>